<evidence type="ECO:0000313" key="2">
    <source>
        <dbReference type="EMBL" id="KQK31635.1"/>
    </source>
</evidence>
<reference evidence="3 5" key="2">
    <citation type="submission" date="2017-02" db="EMBL/GenBank/DDBJ databases">
        <authorList>
            <person name="Peterson S.W."/>
        </authorList>
    </citation>
    <scope>NUCLEOTIDE SEQUENCE [LARGE SCALE GENOMIC DNA]</scope>
    <source>
        <strain evidence="3 5">DSM 9653</strain>
    </source>
</reference>
<gene>
    <name evidence="2" type="ORF">ARD30_09165</name>
    <name evidence="3" type="ORF">SAMN05660750_01696</name>
</gene>
<proteinExistence type="predicted"/>
<name>A0A0Q3KPJ7_9HYPH</name>
<feature type="signal peptide" evidence="1">
    <location>
        <begin position="1"/>
        <end position="27"/>
    </location>
</feature>
<dbReference type="Proteomes" id="UP000190130">
    <property type="component" value="Unassembled WGS sequence"/>
</dbReference>
<evidence type="ECO:0000313" key="5">
    <source>
        <dbReference type="Proteomes" id="UP000190130"/>
    </source>
</evidence>
<dbReference type="EMBL" id="LMAR01000018">
    <property type="protein sequence ID" value="KQK31635.1"/>
    <property type="molecule type" value="Genomic_DNA"/>
</dbReference>
<keyword evidence="4" id="KW-1185">Reference proteome</keyword>
<organism evidence="2 4">
    <name type="scientific">Bosea thiooxidans</name>
    <dbReference type="NCBI Taxonomy" id="53254"/>
    <lineage>
        <taxon>Bacteria</taxon>
        <taxon>Pseudomonadati</taxon>
        <taxon>Pseudomonadota</taxon>
        <taxon>Alphaproteobacteria</taxon>
        <taxon>Hyphomicrobiales</taxon>
        <taxon>Boseaceae</taxon>
        <taxon>Bosea</taxon>
    </lineage>
</organism>
<reference evidence="2 4" key="1">
    <citation type="submission" date="2015-10" db="EMBL/GenBank/DDBJ databases">
        <title>Draft genome of Bosea thiooxidans.</title>
        <authorList>
            <person name="Wang X."/>
        </authorList>
    </citation>
    <scope>NUCLEOTIDE SEQUENCE [LARGE SCALE GENOMIC DNA]</scope>
    <source>
        <strain evidence="2 4">CGMCC 9174</strain>
    </source>
</reference>
<sequence length="113" mass="12409">MRRLVIAAALVASAATATVLHTPTALASEALAPAVAQQLDGLPAAFTASAAKRERMMIIQQNLERQRYGRGGYGYDRGYGYGYGRGYGYGPRYGGPPPWAPAHGYRRHYYDRW</sequence>
<protein>
    <recommendedName>
        <fullName evidence="6">RSAM-associated Gly-rich repeat protein</fullName>
    </recommendedName>
</protein>
<evidence type="ECO:0000313" key="3">
    <source>
        <dbReference type="EMBL" id="SKB66175.1"/>
    </source>
</evidence>
<dbReference type="EMBL" id="FUYX01000004">
    <property type="protein sequence ID" value="SKB66175.1"/>
    <property type="molecule type" value="Genomic_DNA"/>
</dbReference>
<dbReference type="AlphaFoldDB" id="A0A0Q3KPJ7"/>
<dbReference type="Proteomes" id="UP000051562">
    <property type="component" value="Unassembled WGS sequence"/>
</dbReference>
<evidence type="ECO:0008006" key="6">
    <source>
        <dbReference type="Google" id="ProtNLM"/>
    </source>
</evidence>
<evidence type="ECO:0000256" key="1">
    <source>
        <dbReference type="SAM" id="SignalP"/>
    </source>
</evidence>
<keyword evidence="1" id="KW-0732">Signal</keyword>
<evidence type="ECO:0000313" key="4">
    <source>
        <dbReference type="Proteomes" id="UP000051562"/>
    </source>
</evidence>
<accession>A0A0Q3KPJ7</accession>
<feature type="chain" id="PRO_5014520489" description="RSAM-associated Gly-rich repeat protein" evidence="1">
    <location>
        <begin position="28"/>
        <end position="113"/>
    </location>
</feature>
<dbReference type="RefSeq" id="WP_055727063.1">
    <property type="nucleotide sequence ID" value="NZ_FUYX01000004.1"/>
</dbReference>